<dbReference type="EMBL" id="GGEC01085980">
    <property type="protein sequence ID" value="MBX66464.1"/>
    <property type="molecule type" value="Transcribed_RNA"/>
</dbReference>
<sequence>MKIIVRLHTYDPFIDPIVWDPRVLGHPYFLCRLNNYLNTMQPKKGKVMYKLA</sequence>
<dbReference type="AlphaFoldDB" id="A0A2P2QHS9"/>
<proteinExistence type="predicted"/>
<evidence type="ECO:0000313" key="1">
    <source>
        <dbReference type="EMBL" id="MBX66464.1"/>
    </source>
</evidence>
<accession>A0A2P2QHS9</accession>
<organism evidence="1">
    <name type="scientific">Rhizophora mucronata</name>
    <name type="common">Asiatic mangrove</name>
    <dbReference type="NCBI Taxonomy" id="61149"/>
    <lineage>
        <taxon>Eukaryota</taxon>
        <taxon>Viridiplantae</taxon>
        <taxon>Streptophyta</taxon>
        <taxon>Embryophyta</taxon>
        <taxon>Tracheophyta</taxon>
        <taxon>Spermatophyta</taxon>
        <taxon>Magnoliopsida</taxon>
        <taxon>eudicotyledons</taxon>
        <taxon>Gunneridae</taxon>
        <taxon>Pentapetalae</taxon>
        <taxon>rosids</taxon>
        <taxon>fabids</taxon>
        <taxon>Malpighiales</taxon>
        <taxon>Rhizophoraceae</taxon>
        <taxon>Rhizophora</taxon>
    </lineage>
</organism>
<reference evidence="1" key="1">
    <citation type="submission" date="2018-02" db="EMBL/GenBank/DDBJ databases">
        <title>Rhizophora mucronata_Transcriptome.</title>
        <authorList>
            <person name="Meera S.P."/>
            <person name="Sreeshan A."/>
            <person name="Augustine A."/>
        </authorList>
    </citation>
    <scope>NUCLEOTIDE SEQUENCE</scope>
    <source>
        <tissue evidence="1">Leaf</tissue>
    </source>
</reference>
<protein>
    <submittedName>
        <fullName evidence="1">Uncharacterized protein</fullName>
    </submittedName>
</protein>
<name>A0A2P2QHS9_RHIMU</name>